<evidence type="ECO:0000256" key="2">
    <source>
        <dbReference type="SAM" id="MobiDB-lite"/>
    </source>
</evidence>
<dbReference type="Pfam" id="PF02493">
    <property type="entry name" value="MORN"/>
    <property type="match status" value="7"/>
</dbReference>
<feature type="region of interest" description="Disordered" evidence="2">
    <location>
        <begin position="825"/>
        <end position="860"/>
    </location>
</feature>
<dbReference type="PANTHER" id="PTHR43215">
    <property type="entry name" value="RADIAL SPOKE HEAD 1 HOMOLOG"/>
    <property type="match status" value="1"/>
</dbReference>
<evidence type="ECO:0000313" key="3">
    <source>
        <dbReference type="Proteomes" id="UP000095280"/>
    </source>
</evidence>
<feature type="region of interest" description="Disordered" evidence="2">
    <location>
        <begin position="272"/>
        <end position="373"/>
    </location>
</feature>
<evidence type="ECO:0000313" key="4">
    <source>
        <dbReference type="WBParaSite" id="maker-uti_cns_0005493-snap-gene-0.1-mRNA-1"/>
    </source>
</evidence>
<feature type="compositionally biased region" description="Basic and acidic residues" evidence="2">
    <location>
        <begin position="616"/>
        <end position="625"/>
    </location>
</feature>
<dbReference type="Gene3D" id="2.20.110.10">
    <property type="entry name" value="Histone H3 K4-specific methyltransferase SET7/9 N-terminal domain"/>
    <property type="match status" value="3"/>
</dbReference>
<dbReference type="SUPFAM" id="SSF82185">
    <property type="entry name" value="Histone H3 K4-specific methyltransferase SET7/9 N-terminal domain"/>
    <property type="match status" value="2"/>
</dbReference>
<feature type="compositionally biased region" description="Acidic residues" evidence="2">
    <location>
        <begin position="844"/>
        <end position="860"/>
    </location>
</feature>
<proteinExistence type="predicted"/>
<dbReference type="PANTHER" id="PTHR43215:SF14">
    <property type="entry name" value="RADIAL SPOKE HEAD 1 HOMOLOG"/>
    <property type="match status" value="1"/>
</dbReference>
<organism evidence="3 4">
    <name type="scientific">Macrostomum lignano</name>
    <dbReference type="NCBI Taxonomy" id="282301"/>
    <lineage>
        <taxon>Eukaryota</taxon>
        <taxon>Metazoa</taxon>
        <taxon>Spiralia</taxon>
        <taxon>Lophotrochozoa</taxon>
        <taxon>Platyhelminthes</taxon>
        <taxon>Rhabditophora</taxon>
        <taxon>Macrostomorpha</taxon>
        <taxon>Macrostomida</taxon>
        <taxon>Macrostomidae</taxon>
        <taxon>Macrostomum</taxon>
    </lineage>
</organism>
<dbReference type="SMART" id="SM00698">
    <property type="entry name" value="MORN"/>
    <property type="match status" value="7"/>
</dbReference>
<reference evidence="4" key="1">
    <citation type="submission" date="2016-11" db="UniProtKB">
        <authorList>
            <consortium name="WormBaseParasite"/>
        </authorList>
    </citation>
    <scope>IDENTIFICATION</scope>
</reference>
<dbReference type="GO" id="GO:0035082">
    <property type="term" value="P:axoneme assembly"/>
    <property type="evidence" value="ECO:0007669"/>
    <property type="project" value="TreeGrafter"/>
</dbReference>
<accession>A0A1I8HE14</accession>
<name>A0A1I8HE14_9PLAT</name>
<feature type="region of interest" description="Disordered" evidence="2">
    <location>
        <begin position="616"/>
        <end position="638"/>
    </location>
</feature>
<evidence type="ECO:0000256" key="1">
    <source>
        <dbReference type="ARBA" id="ARBA00022737"/>
    </source>
</evidence>
<dbReference type="GO" id="GO:0005634">
    <property type="term" value="C:nucleus"/>
    <property type="evidence" value="ECO:0007669"/>
    <property type="project" value="TreeGrafter"/>
</dbReference>
<dbReference type="InterPro" id="IPR003409">
    <property type="entry name" value="MORN"/>
</dbReference>
<feature type="compositionally biased region" description="Low complexity" evidence="2">
    <location>
        <begin position="322"/>
        <end position="334"/>
    </location>
</feature>
<feature type="compositionally biased region" description="Low complexity" evidence="2">
    <location>
        <begin position="352"/>
        <end position="373"/>
    </location>
</feature>
<keyword evidence="1" id="KW-0677">Repeat</keyword>
<protein>
    <submittedName>
        <fullName evidence="4">UBA domain-containing protein</fullName>
    </submittedName>
</protein>
<dbReference type="WBParaSite" id="maker-uti_cns_0005493-snap-gene-0.1-mRNA-1">
    <property type="protein sequence ID" value="maker-uti_cns_0005493-snap-gene-0.1-mRNA-1"/>
    <property type="gene ID" value="maker-uti_cns_0005493-snap-gene-0.1"/>
</dbReference>
<dbReference type="GO" id="GO:0031514">
    <property type="term" value="C:motile cilium"/>
    <property type="evidence" value="ECO:0007669"/>
    <property type="project" value="TreeGrafter"/>
</dbReference>
<sequence>KPTLMAPGTSTAASCAAPMLQIHPDCLLSANFLHRAMHKFCAAETQLLDLDGFVLLNSLIHRHAEQFWLLQEAAERGGAACPASLESSSLSEFLAFARASAACLNFNCALVALPVCRNLLHFLRYLCALISGCGKRSVRRLIDDNISLHRALAWLICFHAALHAGLPLLNIERFVHAFDLPAGGNSSGQPAADSVPAAPPGINPVQAAGADPAGAAVLLPGWTAAALPAGGHRGGGYRAVKRARFETSGTRTSSSSCSSPAALVHGWLQQANEPRVPRSDSRHPVHQQQQEEQEEELVRVPEGLEPGPLDRGSRRRHDGHQQAEQQQAGPAGQQDGRLHQRVGAGPLHRVDSPVAGQQGQSPQQAAARVAAGGQVEGVDEPLDVEVVGGGVQSGVEADEPGQRAVEADVVIDEAADAALAQLARHGYRRKCSRFLHTGNATRAQLKFKQAAEALAKARLAGSAAAFGGLLQQPELLGVPVNQRVQQDEAVQVEQLRLGGAEFVHRPVQKVGGQQAVRVDLQHGAAQLAAVDVPGAINVANGVAATRREVLNQRLAGANRKLLTAVRQQHLLQFRGGNSAIRVAVGNSKPFSHISAKMSDGSEEEEEQGMNLGEYEGERNERDERHGHGKATLPNGDTYVGEYENGKRHGSGLYRQNGARYEGQYQKNKKHGKGVFIYPDGSRYEGSWIEDQRSGTGKYMYVNGDYYEGEWHQHQRHGRGTYFFRETGSKYVGMWKEGKMDGYGELVHANHKYVGLWRKGYMDGKGKYVFDVGCQQHGEYQAVEQIGMKPDSASGVRKAADDKGEEEEEAAIIVPKWKAGAITKITEDAPPPMTSADPTGAMEQPDAEAAGDEEGDGELRL</sequence>
<dbReference type="Proteomes" id="UP000095280">
    <property type="component" value="Unplaced"/>
</dbReference>
<dbReference type="GO" id="GO:0007286">
    <property type="term" value="P:spermatid development"/>
    <property type="evidence" value="ECO:0007669"/>
    <property type="project" value="TreeGrafter"/>
</dbReference>
<keyword evidence="3" id="KW-1185">Reference proteome</keyword>
<dbReference type="AlphaFoldDB" id="A0A1I8HE14"/>